<evidence type="ECO:0000256" key="1">
    <source>
        <dbReference type="SAM" id="SignalP"/>
    </source>
</evidence>
<dbReference type="EMBL" id="CACVAQ010000175">
    <property type="protein sequence ID" value="CAA6811314.1"/>
    <property type="molecule type" value="Genomic_DNA"/>
</dbReference>
<gene>
    <name evidence="2" type="ORF">HELGO_WM37963</name>
</gene>
<sequence>MKVSLLFFISFLSFKMLFAQNIAGRWEGYLDHSEGASVTDGYKNYWERGVWKEGTKTHNVKLSLLFSKKKKAYLGEYYTEDAEKKTHYARFAVRATMDNKGAIHYKTTSKIFETKNQLNQGFCFNEAHLAWTEDKKYEYLEGIWKGWDNKKKECSPAHIWLRRKKPFKENPEPIVAVVEPIDTVVEMKTVLPPKQKDTLVQEPLVPKPAYSSRKLVVKETLHVPKDSIWIQVSDSNKEDGDIISLELNGQLLIKEYTLTSHKKSFRVRLQPGVNVLTLIAHNLGEIPPNTAALEIERAEGQKRIILESDMDTSESIHIIKE</sequence>
<organism evidence="2">
    <name type="scientific">uncultured Aureispira sp</name>
    <dbReference type="NCBI Taxonomy" id="1331704"/>
    <lineage>
        <taxon>Bacteria</taxon>
        <taxon>Pseudomonadati</taxon>
        <taxon>Bacteroidota</taxon>
        <taxon>Saprospiria</taxon>
        <taxon>Saprospirales</taxon>
        <taxon>Saprospiraceae</taxon>
        <taxon>Aureispira</taxon>
        <taxon>environmental samples</taxon>
    </lineage>
</organism>
<proteinExistence type="predicted"/>
<evidence type="ECO:0000313" key="2">
    <source>
        <dbReference type="EMBL" id="CAA6811314.1"/>
    </source>
</evidence>
<feature type="signal peptide" evidence="1">
    <location>
        <begin position="1"/>
        <end position="19"/>
    </location>
</feature>
<protein>
    <submittedName>
        <fullName evidence="2">Uncharacterized protein</fullName>
    </submittedName>
</protein>
<reference evidence="2" key="1">
    <citation type="submission" date="2020-01" db="EMBL/GenBank/DDBJ databases">
        <authorList>
            <person name="Meier V. D."/>
            <person name="Meier V D."/>
        </authorList>
    </citation>
    <scope>NUCLEOTIDE SEQUENCE</scope>
    <source>
        <strain evidence="2">HLG_WM_MAG_10</strain>
    </source>
</reference>
<feature type="chain" id="PRO_5027911762" evidence="1">
    <location>
        <begin position="20"/>
        <end position="321"/>
    </location>
</feature>
<keyword evidence="1" id="KW-0732">Signal</keyword>
<name>A0A6S6SYZ8_9BACT</name>
<dbReference type="AlphaFoldDB" id="A0A6S6SYZ8"/>
<accession>A0A6S6SYZ8</accession>